<dbReference type="Pfam" id="PF10561">
    <property type="entry name" value="C2orf69"/>
    <property type="match status" value="1"/>
</dbReference>
<evidence type="ECO:0000313" key="2">
    <source>
        <dbReference type="Proteomes" id="UP001153636"/>
    </source>
</evidence>
<dbReference type="OrthoDB" id="419333at2759"/>
<dbReference type="EMBL" id="OV651819">
    <property type="protein sequence ID" value="CAH1112960.1"/>
    <property type="molecule type" value="Genomic_DNA"/>
</dbReference>
<accession>A0A9P0D9R1</accession>
<dbReference type="Proteomes" id="UP001153636">
    <property type="component" value="Chromosome 7"/>
</dbReference>
<dbReference type="InterPro" id="IPR018881">
    <property type="entry name" value="C2orf69_mit"/>
</dbReference>
<dbReference type="PANTHER" id="PTHR31296:SF1">
    <property type="entry name" value="MITOCHONDRIAL PROTEIN C2ORF69"/>
    <property type="match status" value="1"/>
</dbReference>
<sequence length="315" mass="36034">MSDQFLPDLIRLTNISGFDNRSNDVVYCRPSTNVENPNVCVFFGGDVQDFTENMLSHRDNKNHVQWNLENTAKLLQHSFVDSHIVVVRPVRMEYRTFSCYENFVQCTHCGVPEHLPMYNGLQHLEELLHNVSVKIQNMTEQELNDSVQIAKNGLVDGTNSPQNAANIPTRNTLNLDECNVTLVGFSKGCVVLNQFLYEFDYYSSNAVATNLKIIPKIREMYWLDGGHSGGKNTWMTSANLLESIAKLGIRIMVHVTPYQIEDERRPWIKKEEKLFSDTLKKLGVPIRRIVHFDDIPASIQNHFNVLNVFKSADNS</sequence>
<name>A0A9P0D9R1_9CUCU</name>
<dbReference type="GO" id="GO:0005739">
    <property type="term" value="C:mitochondrion"/>
    <property type="evidence" value="ECO:0007669"/>
    <property type="project" value="TreeGrafter"/>
</dbReference>
<proteinExistence type="predicted"/>
<gene>
    <name evidence="1" type="ORF">PSYICH_LOCUS13529</name>
</gene>
<protein>
    <submittedName>
        <fullName evidence="1">Uncharacterized protein</fullName>
    </submittedName>
</protein>
<reference evidence="1" key="1">
    <citation type="submission" date="2022-01" db="EMBL/GenBank/DDBJ databases">
        <authorList>
            <person name="King R."/>
        </authorList>
    </citation>
    <scope>NUCLEOTIDE SEQUENCE</scope>
</reference>
<evidence type="ECO:0000313" key="1">
    <source>
        <dbReference type="EMBL" id="CAH1112960.1"/>
    </source>
</evidence>
<dbReference type="PANTHER" id="PTHR31296">
    <property type="entry name" value="UPF0565 PROTEIN C2ORF69"/>
    <property type="match status" value="1"/>
</dbReference>
<dbReference type="AlphaFoldDB" id="A0A9P0D9R1"/>
<keyword evidence="2" id="KW-1185">Reference proteome</keyword>
<organism evidence="1 2">
    <name type="scientific">Psylliodes chrysocephalus</name>
    <dbReference type="NCBI Taxonomy" id="3402493"/>
    <lineage>
        <taxon>Eukaryota</taxon>
        <taxon>Metazoa</taxon>
        <taxon>Ecdysozoa</taxon>
        <taxon>Arthropoda</taxon>
        <taxon>Hexapoda</taxon>
        <taxon>Insecta</taxon>
        <taxon>Pterygota</taxon>
        <taxon>Neoptera</taxon>
        <taxon>Endopterygota</taxon>
        <taxon>Coleoptera</taxon>
        <taxon>Polyphaga</taxon>
        <taxon>Cucujiformia</taxon>
        <taxon>Chrysomeloidea</taxon>
        <taxon>Chrysomelidae</taxon>
        <taxon>Galerucinae</taxon>
        <taxon>Alticini</taxon>
        <taxon>Psylliodes</taxon>
    </lineage>
</organism>